<dbReference type="EMBL" id="FO203503">
    <property type="protein sequence ID" value="CCK79238.1"/>
    <property type="molecule type" value="Genomic_DNA"/>
</dbReference>
<sequence length="190" mass="22137">MGAKPVFKRYENIGYFACCIVIGLFLSGCLHAVFLRELPYSIDTNEKKYLIATQRLVSDMDFQSAERETQRILEYYSSVSGMNDIILSNYIENTRIISDLLTRIMEDEKKKQAFIRELLLKEEKIKALTLKAGSLKKKADVQQEQLDDMEKVFEKLKLLENEKKRLQKQIEQLKQIDLNPNKIIDKPDPA</sequence>
<evidence type="ECO:0000313" key="4">
    <source>
        <dbReference type="Proteomes" id="UP000007347"/>
    </source>
</evidence>
<dbReference type="STRING" id="651182.TOL2_C10730"/>
<evidence type="ECO:0000256" key="2">
    <source>
        <dbReference type="SAM" id="Phobius"/>
    </source>
</evidence>
<accession>K0NHA2</accession>
<protein>
    <submittedName>
        <fullName evidence="3">Conserved uncharacterized protein</fullName>
    </submittedName>
</protein>
<proteinExistence type="predicted"/>
<keyword evidence="1" id="KW-0175">Coiled coil</keyword>
<keyword evidence="2" id="KW-0812">Transmembrane</keyword>
<dbReference type="Proteomes" id="UP000007347">
    <property type="component" value="Chromosome"/>
</dbReference>
<dbReference type="AlphaFoldDB" id="K0NHA2"/>
<evidence type="ECO:0000313" key="3">
    <source>
        <dbReference type="EMBL" id="CCK79238.1"/>
    </source>
</evidence>
<gene>
    <name evidence="3" type="ordered locus">TOL2_C10730</name>
</gene>
<keyword evidence="2" id="KW-1133">Transmembrane helix</keyword>
<keyword evidence="4" id="KW-1185">Reference proteome</keyword>
<feature type="transmembrane region" description="Helical" evidence="2">
    <location>
        <begin position="12"/>
        <end position="34"/>
    </location>
</feature>
<dbReference type="PROSITE" id="PS51257">
    <property type="entry name" value="PROKAR_LIPOPROTEIN"/>
    <property type="match status" value="1"/>
</dbReference>
<feature type="coiled-coil region" evidence="1">
    <location>
        <begin position="132"/>
        <end position="179"/>
    </location>
</feature>
<organism evidence="3 4">
    <name type="scientific">Desulfobacula toluolica (strain DSM 7467 / Tol2)</name>
    <dbReference type="NCBI Taxonomy" id="651182"/>
    <lineage>
        <taxon>Bacteria</taxon>
        <taxon>Pseudomonadati</taxon>
        <taxon>Thermodesulfobacteriota</taxon>
        <taxon>Desulfobacteria</taxon>
        <taxon>Desulfobacterales</taxon>
        <taxon>Desulfobacteraceae</taxon>
        <taxon>Desulfobacula</taxon>
    </lineage>
</organism>
<dbReference type="HOGENOM" id="CLU_1486766_0_0_7"/>
<keyword evidence="2" id="KW-0472">Membrane</keyword>
<name>K0NHA2_DESTT</name>
<dbReference type="KEGG" id="dto:TOL2_C10730"/>
<evidence type="ECO:0000256" key="1">
    <source>
        <dbReference type="SAM" id="Coils"/>
    </source>
</evidence>
<reference evidence="3 4" key="1">
    <citation type="journal article" date="2013" name="Environ. Microbiol.">
        <title>Complete genome, catabolic sub-proteomes and key-metabolites of Desulfobacula toluolica Tol2, a marine, aromatic compound-degrading, sulfate-reducing bacterium.</title>
        <authorList>
            <person name="Wohlbrand L."/>
            <person name="Jacob J.H."/>
            <person name="Kube M."/>
            <person name="Mussmann M."/>
            <person name="Jarling R."/>
            <person name="Beck A."/>
            <person name="Amann R."/>
            <person name="Wilkes H."/>
            <person name="Reinhardt R."/>
            <person name="Rabus R."/>
        </authorList>
    </citation>
    <scope>NUCLEOTIDE SEQUENCE [LARGE SCALE GENOMIC DNA]</scope>
    <source>
        <strain evidence="4">DSM 7467 / Tol2</strain>
    </source>
</reference>